<sequence>MKKKLTSVLAVSMAMSAFLAACGGGNDGKNAASPSASESASPSPSASESASPSPSESAAPKVEPFSMTVRHIQIGEPRKFRLAILNSVLDNVKKDVPEVSFELDGVEDSVNRFTKLPAEMAAGNPPKIFSLFAGAGDAQKYAKAGRLLDLTPIIDELGLKDKFLNVLDPWSVDGKVYGLPIGGNTEGVFYNKELFAKYNLEAPTTWDALIKAADTFKQNGIAPIAVGSKAGWVPNMFVNTLIGRIAGENANAGFITGETKWNSPDVVAAYQQYADFEKKGYFTKGELGKTYDDMLNDFIAGKAGMMFDGSWRNSAFTDQLDAAGKPAIGAKLAGKVSYIALAPVPNGKGDQTAMNANYAEGYGFSADLNDNEKAVVKSFVKNLFSDEMQLRGLLEDGVLPSMKLSDEALGKVTSPLLKEVLDALKNSSKTFPHFDQIVQSKVYSETETQLQKLIAGKATAQQVGDAIQKVQDAENAAAK</sequence>
<keyword evidence="2" id="KW-0732">Signal</keyword>
<feature type="compositionally biased region" description="Low complexity" evidence="1">
    <location>
        <begin position="31"/>
        <end position="60"/>
    </location>
</feature>
<dbReference type="InterPro" id="IPR006059">
    <property type="entry name" value="SBP"/>
</dbReference>
<evidence type="ECO:0000313" key="3">
    <source>
        <dbReference type="EMBL" id="MBB6673883.1"/>
    </source>
</evidence>
<comment type="caution">
    <text evidence="3">The sequence shown here is derived from an EMBL/GenBank/DDBJ whole genome shotgun (WGS) entry which is preliminary data.</text>
</comment>
<evidence type="ECO:0000256" key="1">
    <source>
        <dbReference type="SAM" id="MobiDB-lite"/>
    </source>
</evidence>
<evidence type="ECO:0000256" key="2">
    <source>
        <dbReference type="SAM" id="SignalP"/>
    </source>
</evidence>
<protein>
    <submittedName>
        <fullName evidence="3">Extracellular solute-binding protein</fullName>
    </submittedName>
</protein>
<accession>A0A7X0VHV6</accession>
<dbReference type="SUPFAM" id="SSF53850">
    <property type="entry name" value="Periplasmic binding protein-like II"/>
    <property type="match status" value="1"/>
</dbReference>
<dbReference type="InterPro" id="IPR050490">
    <property type="entry name" value="Bact_solute-bd_prot1"/>
</dbReference>
<proteinExistence type="predicted"/>
<dbReference type="EMBL" id="JACJVP010000042">
    <property type="protein sequence ID" value="MBB6673883.1"/>
    <property type="molecule type" value="Genomic_DNA"/>
</dbReference>
<dbReference type="PANTHER" id="PTHR43649:SF12">
    <property type="entry name" value="DIACETYLCHITOBIOSE BINDING PROTEIN DASA"/>
    <property type="match status" value="1"/>
</dbReference>
<feature type="region of interest" description="Disordered" evidence="1">
    <location>
        <begin position="27"/>
        <end position="62"/>
    </location>
</feature>
<feature type="chain" id="PRO_5038578428" evidence="2">
    <location>
        <begin position="21"/>
        <end position="479"/>
    </location>
</feature>
<evidence type="ECO:0000313" key="4">
    <source>
        <dbReference type="Proteomes" id="UP000547209"/>
    </source>
</evidence>
<dbReference type="Gene3D" id="3.40.190.10">
    <property type="entry name" value="Periplasmic binding protein-like II"/>
    <property type="match status" value="2"/>
</dbReference>
<dbReference type="Pfam" id="PF01547">
    <property type="entry name" value="SBP_bac_1"/>
    <property type="match status" value="1"/>
</dbReference>
<feature type="signal peptide" evidence="2">
    <location>
        <begin position="1"/>
        <end position="20"/>
    </location>
</feature>
<dbReference type="PROSITE" id="PS51257">
    <property type="entry name" value="PROKAR_LIPOPROTEIN"/>
    <property type="match status" value="1"/>
</dbReference>
<reference evidence="3 4" key="1">
    <citation type="submission" date="2020-08" db="EMBL/GenBank/DDBJ databases">
        <title>Cohnella phylogeny.</title>
        <authorList>
            <person name="Dunlap C."/>
        </authorList>
    </citation>
    <scope>NUCLEOTIDE SEQUENCE [LARGE SCALE GENOMIC DNA]</scope>
    <source>
        <strain evidence="3 4">DSM 28246</strain>
    </source>
</reference>
<organism evidence="3 4">
    <name type="scientific">Cohnella nanjingensis</name>
    <dbReference type="NCBI Taxonomy" id="1387779"/>
    <lineage>
        <taxon>Bacteria</taxon>
        <taxon>Bacillati</taxon>
        <taxon>Bacillota</taxon>
        <taxon>Bacilli</taxon>
        <taxon>Bacillales</taxon>
        <taxon>Paenibacillaceae</taxon>
        <taxon>Cohnella</taxon>
    </lineage>
</organism>
<dbReference type="RefSeq" id="WP_185671742.1">
    <property type="nucleotide sequence ID" value="NZ_JACJVP010000042.1"/>
</dbReference>
<gene>
    <name evidence="3" type="ORF">H7C19_24675</name>
</gene>
<dbReference type="PANTHER" id="PTHR43649">
    <property type="entry name" value="ARABINOSE-BINDING PROTEIN-RELATED"/>
    <property type="match status" value="1"/>
</dbReference>
<keyword evidence="4" id="KW-1185">Reference proteome</keyword>
<dbReference type="AlphaFoldDB" id="A0A7X0VHV6"/>
<dbReference type="Proteomes" id="UP000547209">
    <property type="component" value="Unassembled WGS sequence"/>
</dbReference>
<name>A0A7X0VHV6_9BACL</name>